<comment type="caution">
    <text evidence="1">The sequence shown here is derived from an EMBL/GenBank/DDBJ whole genome shotgun (WGS) entry which is preliminary data.</text>
</comment>
<proteinExistence type="predicted"/>
<keyword evidence="2" id="KW-1185">Reference proteome</keyword>
<dbReference type="Proteomes" id="UP000828390">
    <property type="component" value="Unassembled WGS sequence"/>
</dbReference>
<sequence>MPHYPGENGNSGRGSKPGFEHYYRCSAIHANNGDGTDTSRFLEDHLIHSSVNSLGTGGLKRSSFQPSELMNRKHPHLCNNAPSDKKEEHIYAGNKAMNLTMEERYPMKHGSKEAAANIAKKKTIQLPRIITALLNSGSFIAIADVSRLTTFSETEINFNLNASDSGLHHTVSLMYEGGRHIGFGTTFENKMAAPRFQT</sequence>
<name>A0A9D4FJC5_DREPO</name>
<evidence type="ECO:0000313" key="2">
    <source>
        <dbReference type="Proteomes" id="UP000828390"/>
    </source>
</evidence>
<organism evidence="1 2">
    <name type="scientific">Dreissena polymorpha</name>
    <name type="common">Zebra mussel</name>
    <name type="synonym">Mytilus polymorpha</name>
    <dbReference type="NCBI Taxonomy" id="45954"/>
    <lineage>
        <taxon>Eukaryota</taxon>
        <taxon>Metazoa</taxon>
        <taxon>Spiralia</taxon>
        <taxon>Lophotrochozoa</taxon>
        <taxon>Mollusca</taxon>
        <taxon>Bivalvia</taxon>
        <taxon>Autobranchia</taxon>
        <taxon>Heteroconchia</taxon>
        <taxon>Euheterodonta</taxon>
        <taxon>Imparidentia</taxon>
        <taxon>Neoheterodontei</taxon>
        <taxon>Myida</taxon>
        <taxon>Dreissenoidea</taxon>
        <taxon>Dreissenidae</taxon>
        <taxon>Dreissena</taxon>
    </lineage>
</organism>
<accession>A0A9D4FJC5</accession>
<gene>
    <name evidence="1" type="ORF">DPMN_151148</name>
</gene>
<reference evidence="1" key="2">
    <citation type="submission" date="2020-11" db="EMBL/GenBank/DDBJ databases">
        <authorList>
            <person name="McCartney M.A."/>
            <person name="Auch B."/>
            <person name="Kono T."/>
            <person name="Mallez S."/>
            <person name="Becker A."/>
            <person name="Gohl D.M."/>
            <person name="Silverstein K.A.T."/>
            <person name="Koren S."/>
            <person name="Bechman K.B."/>
            <person name="Herman A."/>
            <person name="Abrahante J.E."/>
            <person name="Garbe J."/>
        </authorList>
    </citation>
    <scope>NUCLEOTIDE SEQUENCE</scope>
    <source>
        <strain evidence="1">Duluth1</strain>
        <tissue evidence="1">Whole animal</tissue>
    </source>
</reference>
<dbReference type="EMBL" id="JAIWYP010000007">
    <property type="protein sequence ID" value="KAH3797565.1"/>
    <property type="molecule type" value="Genomic_DNA"/>
</dbReference>
<evidence type="ECO:0000313" key="1">
    <source>
        <dbReference type="EMBL" id="KAH3797565.1"/>
    </source>
</evidence>
<reference evidence="1" key="1">
    <citation type="journal article" date="2019" name="bioRxiv">
        <title>The Genome of the Zebra Mussel, Dreissena polymorpha: A Resource for Invasive Species Research.</title>
        <authorList>
            <person name="McCartney M.A."/>
            <person name="Auch B."/>
            <person name="Kono T."/>
            <person name="Mallez S."/>
            <person name="Zhang Y."/>
            <person name="Obille A."/>
            <person name="Becker A."/>
            <person name="Abrahante J.E."/>
            <person name="Garbe J."/>
            <person name="Badalamenti J.P."/>
            <person name="Herman A."/>
            <person name="Mangelson H."/>
            <person name="Liachko I."/>
            <person name="Sullivan S."/>
            <person name="Sone E.D."/>
            <person name="Koren S."/>
            <person name="Silverstein K.A.T."/>
            <person name="Beckman K.B."/>
            <person name="Gohl D.M."/>
        </authorList>
    </citation>
    <scope>NUCLEOTIDE SEQUENCE</scope>
    <source>
        <strain evidence="1">Duluth1</strain>
        <tissue evidence="1">Whole animal</tissue>
    </source>
</reference>
<protein>
    <submittedName>
        <fullName evidence="1">Uncharacterized protein</fullName>
    </submittedName>
</protein>
<dbReference type="AlphaFoldDB" id="A0A9D4FJC5"/>